<evidence type="ECO:0000313" key="4">
    <source>
        <dbReference type="Proteomes" id="UP000682403"/>
    </source>
</evidence>
<evidence type="ECO:0000259" key="2">
    <source>
        <dbReference type="SMART" id="SM00228"/>
    </source>
</evidence>
<feature type="transmembrane region" description="Helical" evidence="1">
    <location>
        <begin position="100"/>
        <end position="117"/>
    </location>
</feature>
<feature type="transmembrane region" description="Helical" evidence="1">
    <location>
        <begin position="34"/>
        <end position="53"/>
    </location>
</feature>
<keyword evidence="4" id="KW-1185">Reference proteome</keyword>
<keyword evidence="1" id="KW-0472">Membrane</keyword>
<dbReference type="SMART" id="SM00228">
    <property type="entry name" value="PDZ"/>
    <property type="match status" value="1"/>
</dbReference>
<reference evidence="3 4" key="1">
    <citation type="submission" date="2021-04" db="EMBL/GenBank/DDBJ databases">
        <title>Metabacillus sp. strain KIGAM252 whole genome sequence.</title>
        <authorList>
            <person name="Seo M.-J."/>
            <person name="Cho E.-S."/>
            <person name="Hwang C.Y."/>
            <person name="Yoon D.J."/>
        </authorList>
    </citation>
    <scope>NUCLEOTIDE SEQUENCE [LARGE SCALE GENOMIC DNA]</scope>
    <source>
        <strain evidence="3 4">KIGAM252</strain>
    </source>
</reference>
<dbReference type="EMBL" id="JAGVRK010000001">
    <property type="protein sequence ID" value="MBS2970618.1"/>
    <property type="molecule type" value="Genomic_DNA"/>
</dbReference>
<sequence length="413" mass="45865">MLEAGLDKLFSLSGRDGEVLMTWIMELLEGAMRFLQHPLTYYFVLYSLLAGLFRIKNERNSFYTKVEVIYEDLVFTYTKGLFAGLIVSAAVILMGISLPVGMIFLIGAATAVLSFFFRFQWLSAAFIMGLAFAASVLIMTFAQDSLPSFLKGIDQLNIAVFAILIGILLIAEGWAVYRTGHLRTSPSVLKSSRGLPIGSHTANRLWLLPLILFVPGGTLTSVFSWWPVFEMNGQSFSLFIVPFFIGFHQSVRGSLPKESIQVTGKRIIWLGGITLLIACGSIWWTPLAFAAMVLAIGGRVFLIIRQKMNDRSAPFFFSKKDKGLMILGILPKSPAEKIGLKVGETITKVNGSFVKTTSEFYEALQKNRALCKLEVIGLNGEIRYAQRATYEGEHHELGLLFVEQQKKKGSQAV</sequence>
<feature type="transmembrane region" description="Helical" evidence="1">
    <location>
        <begin position="155"/>
        <end position="177"/>
    </location>
</feature>
<comment type="caution">
    <text evidence="3">The sequence shown here is derived from an EMBL/GenBank/DDBJ whole genome shotgun (WGS) entry which is preliminary data.</text>
</comment>
<keyword evidence="1" id="KW-0812">Transmembrane</keyword>
<feature type="transmembrane region" description="Helical" evidence="1">
    <location>
        <begin position="74"/>
        <end position="94"/>
    </location>
</feature>
<feature type="transmembrane region" description="Helical" evidence="1">
    <location>
        <begin position="205"/>
        <end position="229"/>
    </location>
</feature>
<dbReference type="Proteomes" id="UP000682403">
    <property type="component" value="Unassembled WGS sequence"/>
</dbReference>
<dbReference type="Pfam" id="PF17820">
    <property type="entry name" value="PDZ_6"/>
    <property type="match status" value="1"/>
</dbReference>
<feature type="transmembrane region" description="Helical" evidence="1">
    <location>
        <begin position="289"/>
        <end position="305"/>
    </location>
</feature>
<dbReference type="Gene3D" id="2.30.42.10">
    <property type="match status" value="1"/>
</dbReference>
<evidence type="ECO:0000256" key="1">
    <source>
        <dbReference type="SAM" id="Phobius"/>
    </source>
</evidence>
<feature type="domain" description="PDZ" evidence="2">
    <location>
        <begin position="313"/>
        <end position="379"/>
    </location>
</feature>
<accession>A0ABS5LIS1</accession>
<evidence type="ECO:0000313" key="3">
    <source>
        <dbReference type="EMBL" id="MBS2970618.1"/>
    </source>
</evidence>
<dbReference type="InterPro" id="IPR036034">
    <property type="entry name" value="PDZ_sf"/>
</dbReference>
<keyword evidence="1" id="KW-1133">Transmembrane helix</keyword>
<dbReference type="SUPFAM" id="SSF50156">
    <property type="entry name" value="PDZ domain-like"/>
    <property type="match status" value="1"/>
</dbReference>
<dbReference type="InterPro" id="IPR041489">
    <property type="entry name" value="PDZ_6"/>
</dbReference>
<protein>
    <submittedName>
        <fullName evidence="3">PDZ domain-containing protein</fullName>
    </submittedName>
</protein>
<feature type="transmembrane region" description="Helical" evidence="1">
    <location>
        <begin position="124"/>
        <end position="143"/>
    </location>
</feature>
<proteinExistence type="predicted"/>
<gene>
    <name evidence="3" type="ORF">J9317_17885</name>
</gene>
<dbReference type="InterPro" id="IPR001478">
    <property type="entry name" value="PDZ"/>
</dbReference>
<name>A0ABS5LIS1_9BACI</name>
<organism evidence="3 4">
    <name type="scientific">Metabacillus flavus</name>
    <dbReference type="NCBI Taxonomy" id="2823519"/>
    <lineage>
        <taxon>Bacteria</taxon>
        <taxon>Bacillati</taxon>
        <taxon>Bacillota</taxon>
        <taxon>Bacilli</taxon>
        <taxon>Bacillales</taxon>
        <taxon>Bacillaceae</taxon>
        <taxon>Metabacillus</taxon>
    </lineage>
</organism>